<accession>A0A9D4IV31</accession>
<evidence type="ECO:0000256" key="1">
    <source>
        <dbReference type="SAM" id="MobiDB-lite"/>
    </source>
</evidence>
<reference evidence="2" key="1">
    <citation type="journal article" date="2019" name="bioRxiv">
        <title>The Genome of the Zebra Mussel, Dreissena polymorpha: A Resource for Invasive Species Research.</title>
        <authorList>
            <person name="McCartney M.A."/>
            <person name="Auch B."/>
            <person name="Kono T."/>
            <person name="Mallez S."/>
            <person name="Zhang Y."/>
            <person name="Obille A."/>
            <person name="Becker A."/>
            <person name="Abrahante J.E."/>
            <person name="Garbe J."/>
            <person name="Badalamenti J.P."/>
            <person name="Herman A."/>
            <person name="Mangelson H."/>
            <person name="Liachko I."/>
            <person name="Sullivan S."/>
            <person name="Sone E.D."/>
            <person name="Koren S."/>
            <person name="Silverstein K.A.T."/>
            <person name="Beckman K.B."/>
            <person name="Gohl D.M."/>
        </authorList>
    </citation>
    <scope>NUCLEOTIDE SEQUENCE</scope>
    <source>
        <strain evidence="2">Duluth1</strain>
        <tissue evidence="2">Whole animal</tissue>
    </source>
</reference>
<evidence type="ECO:0000313" key="3">
    <source>
        <dbReference type="Proteomes" id="UP000828390"/>
    </source>
</evidence>
<protein>
    <submittedName>
        <fullName evidence="2">Uncharacterized protein</fullName>
    </submittedName>
</protein>
<keyword evidence="3" id="KW-1185">Reference proteome</keyword>
<sequence>MTFHRKTTGSVRPDMESLRVTTEGVAHPDTKLPLTKAEEKNLEDLSGVVLKGGDCLVLAVGSGPSGGN</sequence>
<name>A0A9D4IV31_DREPO</name>
<dbReference type="Proteomes" id="UP000828390">
    <property type="component" value="Unassembled WGS sequence"/>
</dbReference>
<feature type="region of interest" description="Disordered" evidence="1">
    <location>
        <begin position="1"/>
        <end position="24"/>
    </location>
</feature>
<organism evidence="2 3">
    <name type="scientific">Dreissena polymorpha</name>
    <name type="common">Zebra mussel</name>
    <name type="synonym">Mytilus polymorpha</name>
    <dbReference type="NCBI Taxonomy" id="45954"/>
    <lineage>
        <taxon>Eukaryota</taxon>
        <taxon>Metazoa</taxon>
        <taxon>Spiralia</taxon>
        <taxon>Lophotrochozoa</taxon>
        <taxon>Mollusca</taxon>
        <taxon>Bivalvia</taxon>
        <taxon>Autobranchia</taxon>
        <taxon>Heteroconchia</taxon>
        <taxon>Euheterodonta</taxon>
        <taxon>Imparidentia</taxon>
        <taxon>Neoheterodontei</taxon>
        <taxon>Myida</taxon>
        <taxon>Dreissenoidea</taxon>
        <taxon>Dreissenidae</taxon>
        <taxon>Dreissena</taxon>
    </lineage>
</organism>
<reference evidence="2" key="2">
    <citation type="submission" date="2020-11" db="EMBL/GenBank/DDBJ databases">
        <authorList>
            <person name="McCartney M.A."/>
            <person name="Auch B."/>
            <person name="Kono T."/>
            <person name="Mallez S."/>
            <person name="Becker A."/>
            <person name="Gohl D.M."/>
            <person name="Silverstein K.A.T."/>
            <person name="Koren S."/>
            <person name="Bechman K.B."/>
            <person name="Herman A."/>
            <person name="Abrahante J.E."/>
            <person name="Garbe J."/>
        </authorList>
    </citation>
    <scope>NUCLEOTIDE SEQUENCE</scope>
    <source>
        <strain evidence="2">Duluth1</strain>
        <tissue evidence="2">Whole animal</tissue>
    </source>
</reference>
<dbReference type="AlphaFoldDB" id="A0A9D4IV31"/>
<evidence type="ECO:0000313" key="2">
    <source>
        <dbReference type="EMBL" id="KAH3785842.1"/>
    </source>
</evidence>
<gene>
    <name evidence="2" type="ORF">DPMN_163937</name>
</gene>
<dbReference type="EMBL" id="JAIWYP010000008">
    <property type="protein sequence ID" value="KAH3785842.1"/>
    <property type="molecule type" value="Genomic_DNA"/>
</dbReference>
<comment type="caution">
    <text evidence="2">The sequence shown here is derived from an EMBL/GenBank/DDBJ whole genome shotgun (WGS) entry which is preliminary data.</text>
</comment>
<proteinExistence type="predicted"/>